<accession>A0A4P5P9Q2</accession>
<feature type="domain" description="Histidine kinase" evidence="8">
    <location>
        <begin position="90"/>
        <end position="295"/>
    </location>
</feature>
<dbReference type="Gene3D" id="3.30.565.10">
    <property type="entry name" value="Histidine kinase-like ATPase, C-terminal domain"/>
    <property type="match status" value="1"/>
</dbReference>
<evidence type="ECO:0000256" key="6">
    <source>
        <dbReference type="ARBA" id="ARBA00022777"/>
    </source>
</evidence>
<keyword evidence="4" id="KW-0597">Phosphoprotein</keyword>
<comment type="caution">
    <text evidence="9">The sequence shown here is derived from an EMBL/GenBank/DDBJ whole genome shotgun (WGS) entry which is preliminary data.</text>
</comment>
<evidence type="ECO:0000313" key="9">
    <source>
        <dbReference type="EMBL" id="GCF94825.1"/>
    </source>
</evidence>
<dbReference type="InterPro" id="IPR036097">
    <property type="entry name" value="HisK_dim/P_sf"/>
</dbReference>
<dbReference type="RefSeq" id="WP_146623232.1">
    <property type="nucleotide sequence ID" value="NZ_BJCC01000024.1"/>
</dbReference>
<evidence type="ECO:0000256" key="1">
    <source>
        <dbReference type="ARBA" id="ARBA00000085"/>
    </source>
</evidence>
<evidence type="ECO:0000256" key="4">
    <source>
        <dbReference type="ARBA" id="ARBA00022553"/>
    </source>
</evidence>
<comment type="catalytic activity">
    <reaction evidence="1">
        <text>ATP + protein L-histidine = ADP + protein N-phospho-L-histidine.</text>
        <dbReference type="EC" id="2.7.13.3"/>
    </reaction>
</comment>
<dbReference type="GO" id="GO:0005886">
    <property type="term" value="C:plasma membrane"/>
    <property type="evidence" value="ECO:0007669"/>
    <property type="project" value="TreeGrafter"/>
</dbReference>
<evidence type="ECO:0000259" key="8">
    <source>
        <dbReference type="PROSITE" id="PS50109"/>
    </source>
</evidence>
<dbReference type="AlphaFoldDB" id="A0A4P5P9Q2"/>
<reference evidence="10" key="1">
    <citation type="submission" date="2019-02" db="EMBL/GenBank/DDBJ databases">
        <title>Draft genome sequence of Enterococcus sp. Gos25-1.</title>
        <authorList>
            <person name="Tanaka N."/>
            <person name="Shiwa Y."/>
            <person name="Fujita N."/>
        </authorList>
    </citation>
    <scope>NUCLEOTIDE SEQUENCE [LARGE SCALE GENOMIC DNA]</scope>
    <source>
        <strain evidence="10">Gos25-1</strain>
    </source>
</reference>
<evidence type="ECO:0000313" key="10">
    <source>
        <dbReference type="Proteomes" id="UP000290567"/>
    </source>
</evidence>
<evidence type="ECO:0000256" key="2">
    <source>
        <dbReference type="ARBA" id="ARBA00004370"/>
    </source>
</evidence>
<dbReference type="PANTHER" id="PTHR45453">
    <property type="entry name" value="PHOSPHATE REGULON SENSOR PROTEIN PHOR"/>
    <property type="match status" value="1"/>
</dbReference>
<proteinExistence type="predicted"/>
<evidence type="ECO:0000256" key="7">
    <source>
        <dbReference type="ARBA" id="ARBA00023012"/>
    </source>
</evidence>
<dbReference type="CDD" id="cd00075">
    <property type="entry name" value="HATPase"/>
    <property type="match status" value="1"/>
</dbReference>
<gene>
    <name evidence="9" type="ORF">NRIC_27160</name>
</gene>
<protein>
    <recommendedName>
        <fullName evidence="3">histidine kinase</fullName>
        <ecNumber evidence="3">2.7.13.3</ecNumber>
    </recommendedName>
</protein>
<evidence type="ECO:0000256" key="5">
    <source>
        <dbReference type="ARBA" id="ARBA00022679"/>
    </source>
</evidence>
<keyword evidence="5" id="KW-0808">Transferase</keyword>
<comment type="subcellular location">
    <subcellularLocation>
        <location evidence="2">Membrane</location>
    </subcellularLocation>
</comment>
<keyword evidence="6 9" id="KW-0418">Kinase</keyword>
<dbReference type="InterPro" id="IPR005467">
    <property type="entry name" value="His_kinase_dom"/>
</dbReference>
<dbReference type="CDD" id="cd00082">
    <property type="entry name" value="HisKA"/>
    <property type="match status" value="1"/>
</dbReference>
<dbReference type="SUPFAM" id="SSF47384">
    <property type="entry name" value="Homodimeric domain of signal transducing histidine kinase"/>
    <property type="match status" value="1"/>
</dbReference>
<dbReference type="Proteomes" id="UP000290567">
    <property type="component" value="Unassembled WGS sequence"/>
</dbReference>
<organism evidence="9 10">
    <name type="scientific">Enterococcus florum</name>
    <dbReference type="NCBI Taxonomy" id="2480627"/>
    <lineage>
        <taxon>Bacteria</taxon>
        <taxon>Bacillati</taxon>
        <taxon>Bacillota</taxon>
        <taxon>Bacilli</taxon>
        <taxon>Lactobacillales</taxon>
        <taxon>Enterococcaceae</taxon>
        <taxon>Enterococcus</taxon>
    </lineage>
</organism>
<dbReference type="EC" id="2.7.13.3" evidence="3"/>
<dbReference type="OrthoDB" id="9792991at2"/>
<dbReference type="Pfam" id="PF02518">
    <property type="entry name" value="HATPase_c"/>
    <property type="match status" value="1"/>
</dbReference>
<dbReference type="InterPro" id="IPR003594">
    <property type="entry name" value="HATPase_dom"/>
</dbReference>
<dbReference type="Gene3D" id="1.10.287.130">
    <property type="match status" value="1"/>
</dbReference>
<dbReference type="SMART" id="SM00387">
    <property type="entry name" value="HATPase_c"/>
    <property type="match status" value="1"/>
</dbReference>
<dbReference type="PROSITE" id="PS50109">
    <property type="entry name" value="HIS_KIN"/>
    <property type="match status" value="1"/>
</dbReference>
<dbReference type="InterPro" id="IPR050351">
    <property type="entry name" value="BphY/WalK/GraS-like"/>
</dbReference>
<keyword evidence="7" id="KW-0902">Two-component regulatory system</keyword>
<dbReference type="SMART" id="SM00388">
    <property type="entry name" value="HisKA"/>
    <property type="match status" value="1"/>
</dbReference>
<evidence type="ECO:0000256" key="3">
    <source>
        <dbReference type="ARBA" id="ARBA00012438"/>
    </source>
</evidence>
<dbReference type="InterPro" id="IPR036890">
    <property type="entry name" value="HATPase_C_sf"/>
</dbReference>
<keyword evidence="10" id="KW-1185">Reference proteome</keyword>
<sequence length="295" mass="32960">MLSWLLCLVLLAVVAGLVIKIGFLKKSIAELRQELTEHFAEETNTLLVTSSGDKHVRQLTAELNVQLRLLRHQRQRYLAGNQELHAAVTNISHDLRTPLTAVLGYLDLLEQEEKSETVARYLAVISNRAELLKELTEEFFRYSVVLSPEQQIDIEPIVLNQLLEESLADAYVELSGRRITPTVQLPTEKVIRKLHRAQVVRIFSNLINNAIKYSDGDLMVTLTTEGTVTFVNTAAGLNEIQAGKLLDRFYTVETGAKSTGLGLTIAKGLMEQIGGEITVNYQKPLLSIQIKFPPS</sequence>
<dbReference type="SUPFAM" id="SSF55874">
    <property type="entry name" value="ATPase domain of HSP90 chaperone/DNA topoisomerase II/histidine kinase"/>
    <property type="match status" value="1"/>
</dbReference>
<dbReference type="InterPro" id="IPR003661">
    <property type="entry name" value="HisK_dim/P_dom"/>
</dbReference>
<dbReference type="Pfam" id="PF00512">
    <property type="entry name" value="HisKA"/>
    <property type="match status" value="1"/>
</dbReference>
<name>A0A4P5P9Q2_9ENTE</name>
<dbReference type="EMBL" id="BJCC01000024">
    <property type="protein sequence ID" value="GCF94825.1"/>
    <property type="molecule type" value="Genomic_DNA"/>
</dbReference>
<dbReference type="PANTHER" id="PTHR45453:SF1">
    <property type="entry name" value="PHOSPHATE REGULON SENSOR PROTEIN PHOR"/>
    <property type="match status" value="1"/>
</dbReference>
<dbReference type="GO" id="GO:0000155">
    <property type="term" value="F:phosphorelay sensor kinase activity"/>
    <property type="evidence" value="ECO:0007669"/>
    <property type="project" value="InterPro"/>
</dbReference>
<dbReference type="GO" id="GO:0004721">
    <property type="term" value="F:phosphoprotein phosphatase activity"/>
    <property type="evidence" value="ECO:0007669"/>
    <property type="project" value="TreeGrafter"/>
</dbReference>
<dbReference type="GO" id="GO:0016036">
    <property type="term" value="P:cellular response to phosphate starvation"/>
    <property type="evidence" value="ECO:0007669"/>
    <property type="project" value="TreeGrafter"/>
</dbReference>